<proteinExistence type="predicted"/>
<organism evidence="2 3">
    <name type="scientific">Armadillidium nasatum</name>
    <dbReference type="NCBI Taxonomy" id="96803"/>
    <lineage>
        <taxon>Eukaryota</taxon>
        <taxon>Metazoa</taxon>
        <taxon>Ecdysozoa</taxon>
        <taxon>Arthropoda</taxon>
        <taxon>Crustacea</taxon>
        <taxon>Multicrustacea</taxon>
        <taxon>Malacostraca</taxon>
        <taxon>Eumalacostraca</taxon>
        <taxon>Peracarida</taxon>
        <taxon>Isopoda</taxon>
        <taxon>Oniscidea</taxon>
        <taxon>Crinocheta</taxon>
        <taxon>Armadillidiidae</taxon>
        <taxon>Armadillidium</taxon>
    </lineage>
</organism>
<reference evidence="2 3" key="1">
    <citation type="journal article" date="2019" name="PLoS Biol.">
        <title>Sex chromosomes control vertical transmission of feminizing Wolbachia symbionts in an isopod.</title>
        <authorList>
            <person name="Becking T."/>
            <person name="Chebbi M.A."/>
            <person name="Giraud I."/>
            <person name="Moumen B."/>
            <person name="Laverre T."/>
            <person name="Caubet Y."/>
            <person name="Peccoud J."/>
            <person name="Gilbert C."/>
            <person name="Cordaux R."/>
        </authorList>
    </citation>
    <scope>NUCLEOTIDE SEQUENCE [LARGE SCALE GENOMIC DNA]</scope>
    <source>
        <strain evidence="2">ANa2</strain>
        <tissue evidence="2">Whole body excluding digestive tract and cuticle</tissue>
    </source>
</reference>
<evidence type="ECO:0000313" key="3">
    <source>
        <dbReference type="Proteomes" id="UP000326759"/>
    </source>
</evidence>
<dbReference type="EMBL" id="SEYY01006425">
    <property type="protein sequence ID" value="KAB7502906.1"/>
    <property type="molecule type" value="Genomic_DNA"/>
</dbReference>
<feature type="region of interest" description="Disordered" evidence="1">
    <location>
        <begin position="1"/>
        <end position="84"/>
    </location>
</feature>
<protein>
    <submittedName>
        <fullName evidence="2">Uncharacterized protein</fullName>
    </submittedName>
</protein>
<dbReference type="Proteomes" id="UP000326759">
    <property type="component" value="Unassembled WGS sequence"/>
</dbReference>
<feature type="compositionally biased region" description="Basic residues" evidence="1">
    <location>
        <begin position="293"/>
        <end position="314"/>
    </location>
</feature>
<feature type="compositionally biased region" description="Basic and acidic residues" evidence="1">
    <location>
        <begin position="206"/>
        <end position="218"/>
    </location>
</feature>
<feature type="compositionally biased region" description="Basic and acidic residues" evidence="1">
    <location>
        <begin position="35"/>
        <end position="79"/>
    </location>
</feature>
<feature type="region of interest" description="Disordered" evidence="1">
    <location>
        <begin position="246"/>
        <end position="314"/>
    </location>
</feature>
<keyword evidence="3" id="KW-1185">Reference proteome</keyword>
<accession>A0A5N5T8H3</accession>
<sequence length="377" mass="42619">EVKQESNIKSNSKSVSDGVKKKGSLDAFVSKGPKIKTEEIRRSPRKLSQDKEDVIKKEIRRSPRKLSQDKEDGMKKEIDSVNSDINGTEVEKKIQLSPKREENKKIVLVSHNNNTNGLLIFLFISSFQTTKFVKKSPERKCKRKSTSTDMKSIKRQRIMTLADSSSESSAEEEEEAFNESPMPSPPRKTLESDDDDDESPFPPTPKPEETSEKKTEVNKRRKRKHIDKTFKDEKGFFVTEKKYELVTDSDEESPIPSAKSISPPKAINLTSPVKKGSPKKNTKSAAKGSPQKKSGRSPRKGSPQKKKNKRSPSKKKFISNFIHLNISATLIDVTKSNIVDINKNNLSLAITSWSDILNHKDGGSHAWKIFLYTNYLE</sequence>
<dbReference type="AlphaFoldDB" id="A0A5N5T8H3"/>
<comment type="caution">
    <text evidence="2">The sequence shown here is derived from an EMBL/GenBank/DDBJ whole genome shotgun (WGS) entry which is preliminary data.</text>
</comment>
<name>A0A5N5T8H3_9CRUS</name>
<gene>
    <name evidence="2" type="ORF">Anas_14318</name>
</gene>
<feature type="compositionally biased region" description="Low complexity" evidence="1">
    <location>
        <begin position="254"/>
        <end position="267"/>
    </location>
</feature>
<feature type="region of interest" description="Disordered" evidence="1">
    <location>
        <begin position="134"/>
        <end position="226"/>
    </location>
</feature>
<evidence type="ECO:0000313" key="2">
    <source>
        <dbReference type="EMBL" id="KAB7502906.1"/>
    </source>
</evidence>
<evidence type="ECO:0000256" key="1">
    <source>
        <dbReference type="SAM" id="MobiDB-lite"/>
    </source>
</evidence>
<feature type="non-terminal residue" evidence="2">
    <location>
        <position position="1"/>
    </location>
</feature>